<feature type="transmembrane region" description="Helical" evidence="6">
    <location>
        <begin position="247"/>
        <end position="276"/>
    </location>
</feature>
<reference evidence="7 8" key="1">
    <citation type="journal article" date="2018" name="Science">
        <title>The opium poppy genome and morphinan production.</title>
        <authorList>
            <person name="Guo L."/>
            <person name="Winzer T."/>
            <person name="Yang X."/>
            <person name="Li Y."/>
            <person name="Ning Z."/>
            <person name="He Z."/>
            <person name="Teodor R."/>
            <person name="Lu Y."/>
            <person name="Bowser T.A."/>
            <person name="Graham I.A."/>
            <person name="Ye K."/>
        </authorList>
    </citation>
    <scope>NUCLEOTIDE SEQUENCE [LARGE SCALE GENOMIC DNA]</scope>
    <source>
        <strain evidence="8">cv. HN1</strain>
        <tissue evidence="7">Leaves</tissue>
    </source>
</reference>
<dbReference type="PANTHER" id="PTHR12385:SF84">
    <property type="entry name" value="CHOLINE TRANSPORTER-LIKE PROTEIN"/>
    <property type="match status" value="1"/>
</dbReference>
<dbReference type="Gramene" id="RZC77791">
    <property type="protein sequence ID" value="RZC77791"/>
    <property type="gene ID" value="C5167_001957"/>
</dbReference>
<feature type="transmembrane region" description="Helical" evidence="6">
    <location>
        <begin position="106"/>
        <end position="127"/>
    </location>
</feature>
<feature type="transmembrane region" description="Helical" evidence="6">
    <location>
        <begin position="400"/>
        <end position="427"/>
    </location>
</feature>
<sequence>MARISNFFRTSNTSVAATNEIPDNELHIQIESMTEELTGSSRAINKAEDNLDTGSRRTAGTASYIFLFLFYLHLLAAVVLIAYLTICGLDYSFSRENTHNFRPLDWYLPLLASSGCAFVIAFSWVTATLCNPSKTIHTVFWLSPLLTFAVGILLLLIGSAGGLATSVIAIIFALTQSLYACWAAKEINHTTKIFSLSMAASVPSARNLDSFVILTGSLMAATIYTWLSVSGIGGATATWTQFDPLYIFAILLSLGWTMQVIKNAVHVGISFVSYMYFARGVEVDSLWAFRDTWRYLIGNICIGSILEPIFAVIRGLACAMTAITGDTDEFMYKLLFWCCSESSIDTWEMFRRVGMESVVDSDLTGSFCFLCGVAGGSMCTLVAGSWSLAINKDHATEISIYAFLIGYLMSRITMAWSQGCVSAYYVVFAENPKSLRFDTTIPDRIQELQQSSA</sequence>
<name>A0A4Y7L0C5_PAPSO</name>
<proteinExistence type="inferred from homology"/>
<comment type="subcellular location">
    <subcellularLocation>
        <location evidence="1">Membrane</location>
        <topology evidence="1">Multi-pass membrane protein</topology>
    </subcellularLocation>
</comment>
<feature type="transmembrane region" description="Helical" evidence="6">
    <location>
        <begin position="64"/>
        <end position="86"/>
    </location>
</feature>
<evidence type="ECO:0000256" key="6">
    <source>
        <dbReference type="SAM" id="Phobius"/>
    </source>
</evidence>
<accession>A0A4Y7L0C5</accession>
<keyword evidence="4 6" id="KW-1133">Transmembrane helix</keyword>
<protein>
    <recommendedName>
        <fullName evidence="9">Protein PNS1</fullName>
    </recommendedName>
</protein>
<comment type="similarity">
    <text evidence="2">Belongs to the CTL (choline transporter-like) family.</text>
</comment>
<evidence type="ECO:0000313" key="8">
    <source>
        <dbReference type="Proteomes" id="UP000316621"/>
    </source>
</evidence>
<feature type="transmembrane region" description="Helical" evidence="6">
    <location>
        <begin position="139"/>
        <end position="157"/>
    </location>
</feature>
<dbReference type="PANTHER" id="PTHR12385">
    <property type="entry name" value="CHOLINE TRANSPORTER-LIKE (SLC FAMILY 44)"/>
    <property type="match status" value="1"/>
</dbReference>
<dbReference type="GO" id="GO:0016020">
    <property type="term" value="C:membrane"/>
    <property type="evidence" value="ECO:0007669"/>
    <property type="project" value="UniProtKB-SubCell"/>
</dbReference>
<evidence type="ECO:0000256" key="1">
    <source>
        <dbReference type="ARBA" id="ARBA00004141"/>
    </source>
</evidence>
<keyword evidence="3 6" id="KW-0812">Transmembrane</keyword>
<dbReference type="GO" id="GO:0022857">
    <property type="term" value="F:transmembrane transporter activity"/>
    <property type="evidence" value="ECO:0007669"/>
    <property type="project" value="InterPro"/>
</dbReference>
<evidence type="ECO:0008006" key="9">
    <source>
        <dbReference type="Google" id="ProtNLM"/>
    </source>
</evidence>
<evidence type="ECO:0000256" key="3">
    <source>
        <dbReference type="ARBA" id="ARBA00022692"/>
    </source>
</evidence>
<dbReference type="EMBL" id="CM010723">
    <property type="protein sequence ID" value="RZC77791.1"/>
    <property type="molecule type" value="Genomic_DNA"/>
</dbReference>
<feature type="transmembrane region" description="Helical" evidence="6">
    <location>
        <begin position="296"/>
        <end position="323"/>
    </location>
</feature>
<dbReference type="Proteomes" id="UP000316621">
    <property type="component" value="Chromosome 9"/>
</dbReference>
<evidence type="ECO:0000256" key="5">
    <source>
        <dbReference type="ARBA" id="ARBA00023136"/>
    </source>
</evidence>
<dbReference type="InterPro" id="IPR007603">
    <property type="entry name" value="Choline_transptr-like"/>
</dbReference>
<dbReference type="STRING" id="3469.A0A4Y7L0C5"/>
<keyword evidence="5 6" id="KW-0472">Membrane</keyword>
<evidence type="ECO:0000313" key="7">
    <source>
        <dbReference type="EMBL" id="RZC77791.1"/>
    </source>
</evidence>
<evidence type="ECO:0000256" key="2">
    <source>
        <dbReference type="ARBA" id="ARBA00007168"/>
    </source>
</evidence>
<dbReference type="AlphaFoldDB" id="A0A4Y7L0C5"/>
<organism evidence="7 8">
    <name type="scientific">Papaver somniferum</name>
    <name type="common">Opium poppy</name>
    <dbReference type="NCBI Taxonomy" id="3469"/>
    <lineage>
        <taxon>Eukaryota</taxon>
        <taxon>Viridiplantae</taxon>
        <taxon>Streptophyta</taxon>
        <taxon>Embryophyta</taxon>
        <taxon>Tracheophyta</taxon>
        <taxon>Spermatophyta</taxon>
        <taxon>Magnoliopsida</taxon>
        <taxon>Ranunculales</taxon>
        <taxon>Papaveraceae</taxon>
        <taxon>Papaveroideae</taxon>
        <taxon>Papaver</taxon>
    </lineage>
</organism>
<evidence type="ECO:0000256" key="4">
    <source>
        <dbReference type="ARBA" id="ARBA00022989"/>
    </source>
</evidence>
<gene>
    <name evidence="7" type="ORF">C5167_001957</name>
</gene>
<dbReference type="OMA" id="YLWEWIS"/>
<feature type="transmembrane region" description="Helical" evidence="6">
    <location>
        <begin position="205"/>
        <end position="227"/>
    </location>
</feature>
<feature type="transmembrane region" description="Helical" evidence="6">
    <location>
        <begin position="163"/>
        <end position="184"/>
    </location>
</feature>
<feature type="transmembrane region" description="Helical" evidence="6">
    <location>
        <begin position="363"/>
        <end position="388"/>
    </location>
</feature>
<keyword evidence="8" id="KW-1185">Reference proteome</keyword>